<proteinExistence type="predicted"/>
<dbReference type="InterPro" id="IPR000504">
    <property type="entry name" value="RRM_dom"/>
</dbReference>
<dbReference type="InterPro" id="IPR050502">
    <property type="entry name" value="Euk_RNA-bind_prot"/>
</dbReference>
<protein>
    <recommendedName>
        <fullName evidence="4">RRM domain-containing protein</fullName>
    </recommendedName>
</protein>
<name>A0A1F8AV09_9BACT</name>
<keyword evidence="2" id="KW-0694">RNA-binding</keyword>
<evidence type="ECO:0000256" key="2">
    <source>
        <dbReference type="ARBA" id="ARBA00022884"/>
    </source>
</evidence>
<dbReference type="Proteomes" id="UP000178603">
    <property type="component" value="Unassembled WGS sequence"/>
</dbReference>
<sequence length="134" mass="14234">MNKKLYVGNLSYTVTSDELRKLFAEAGTVVDAVVISFKDTGRSKGFGFVEMETEEAAKAAIEKFNGSDMGGRKIIVSEARAQESSVSGVAPAASPVSAPVEPVVEPVEVKAEKPVKAAKKAVKEETKEEAKAEE</sequence>
<dbReference type="PANTHER" id="PTHR48025:SF11">
    <property type="entry name" value="RNA-BINDING PROTEIN CP33, CHLOROPLASTIC"/>
    <property type="match status" value="1"/>
</dbReference>
<dbReference type="InterPro" id="IPR012677">
    <property type="entry name" value="Nucleotide-bd_a/b_plait_sf"/>
</dbReference>
<feature type="region of interest" description="Disordered" evidence="3">
    <location>
        <begin position="112"/>
        <end position="134"/>
    </location>
</feature>
<gene>
    <name evidence="5" type="ORF">A3E44_03595</name>
</gene>
<comment type="caution">
    <text evidence="5">The sequence shown here is derived from an EMBL/GenBank/DDBJ whole genome shotgun (WGS) entry which is preliminary data.</text>
</comment>
<dbReference type="PANTHER" id="PTHR48025">
    <property type="entry name" value="OS02G0815200 PROTEIN"/>
    <property type="match status" value="1"/>
</dbReference>
<dbReference type="PROSITE" id="PS50102">
    <property type="entry name" value="RRM"/>
    <property type="match status" value="1"/>
</dbReference>
<dbReference type="GO" id="GO:1901259">
    <property type="term" value="P:chloroplast rRNA processing"/>
    <property type="evidence" value="ECO:0007669"/>
    <property type="project" value="TreeGrafter"/>
</dbReference>
<dbReference type="InterPro" id="IPR035979">
    <property type="entry name" value="RBD_domain_sf"/>
</dbReference>
<organism evidence="5 6">
    <name type="scientific">Candidatus Woesebacteria bacterium RIFCSPHIGHO2_12_FULL_41_24</name>
    <dbReference type="NCBI Taxonomy" id="1802510"/>
    <lineage>
        <taxon>Bacteria</taxon>
        <taxon>Candidatus Woeseibacteriota</taxon>
    </lineage>
</organism>
<dbReference type="AlphaFoldDB" id="A0A1F8AV09"/>
<dbReference type="SUPFAM" id="SSF54928">
    <property type="entry name" value="RNA-binding domain, RBD"/>
    <property type="match status" value="1"/>
</dbReference>
<dbReference type="Gene3D" id="3.30.70.330">
    <property type="match status" value="1"/>
</dbReference>
<evidence type="ECO:0000256" key="1">
    <source>
        <dbReference type="ARBA" id="ARBA00022737"/>
    </source>
</evidence>
<evidence type="ECO:0000259" key="4">
    <source>
        <dbReference type="PROSITE" id="PS50102"/>
    </source>
</evidence>
<dbReference type="SMART" id="SM00360">
    <property type="entry name" value="RRM"/>
    <property type="match status" value="1"/>
</dbReference>
<evidence type="ECO:0000313" key="5">
    <source>
        <dbReference type="EMBL" id="OGM55339.1"/>
    </source>
</evidence>
<dbReference type="Pfam" id="PF00076">
    <property type="entry name" value="RRM_1"/>
    <property type="match status" value="1"/>
</dbReference>
<reference evidence="5 6" key="1">
    <citation type="journal article" date="2016" name="Nat. Commun.">
        <title>Thousands of microbial genomes shed light on interconnected biogeochemical processes in an aquifer system.</title>
        <authorList>
            <person name="Anantharaman K."/>
            <person name="Brown C.T."/>
            <person name="Hug L.A."/>
            <person name="Sharon I."/>
            <person name="Castelle C.J."/>
            <person name="Probst A.J."/>
            <person name="Thomas B.C."/>
            <person name="Singh A."/>
            <person name="Wilkins M.J."/>
            <person name="Karaoz U."/>
            <person name="Brodie E.L."/>
            <person name="Williams K.H."/>
            <person name="Hubbard S.S."/>
            <person name="Banfield J.F."/>
        </authorList>
    </citation>
    <scope>NUCLEOTIDE SEQUENCE [LARGE SCALE GENOMIC DNA]</scope>
</reference>
<dbReference type="InterPro" id="IPR048289">
    <property type="entry name" value="RRM2_NsCP33-like"/>
</dbReference>
<keyword evidence="1" id="KW-0677">Repeat</keyword>
<evidence type="ECO:0000313" key="6">
    <source>
        <dbReference type="Proteomes" id="UP000178603"/>
    </source>
</evidence>
<dbReference type="GO" id="GO:0003729">
    <property type="term" value="F:mRNA binding"/>
    <property type="evidence" value="ECO:0007669"/>
    <property type="project" value="TreeGrafter"/>
</dbReference>
<evidence type="ECO:0000256" key="3">
    <source>
        <dbReference type="SAM" id="MobiDB-lite"/>
    </source>
</evidence>
<accession>A0A1F8AV09</accession>
<feature type="domain" description="RRM" evidence="4">
    <location>
        <begin position="3"/>
        <end position="81"/>
    </location>
</feature>
<dbReference type="CDD" id="cd21608">
    <property type="entry name" value="RRM2_NsCP33_like"/>
    <property type="match status" value="1"/>
</dbReference>
<dbReference type="EMBL" id="MGGW01000004">
    <property type="protein sequence ID" value="OGM55339.1"/>
    <property type="molecule type" value="Genomic_DNA"/>
</dbReference>